<dbReference type="PRINTS" id="PR00502">
    <property type="entry name" value="NUDIXFAMILY"/>
</dbReference>
<evidence type="ECO:0000256" key="3">
    <source>
        <dbReference type="ARBA" id="ARBA00022801"/>
    </source>
</evidence>
<evidence type="ECO:0000256" key="1">
    <source>
        <dbReference type="ARBA" id="ARBA00001946"/>
    </source>
</evidence>
<dbReference type="InterPro" id="IPR000086">
    <property type="entry name" value="NUDIX_hydrolase_dom"/>
</dbReference>
<feature type="domain" description="Nudix hydrolase" evidence="5">
    <location>
        <begin position="4"/>
        <end position="129"/>
    </location>
</feature>
<comment type="cofactor">
    <cofactor evidence="1">
        <name>Mg(2+)</name>
        <dbReference type="ChEBI" id="CHEBI:18420"/>
    </cofactor>
</comment>
<evidence type="ECO:0000313" key="6">
    <source>
        <dbReference type="EMBL" id="GHI42069.1"/>
    </source>
</evidence>
<comment type="caution">
    <text evidence="6">The sequence shown here is derived from an EMBL/GenBank/DDBJ whole genome shotgun (WGS) entry which is preliminary data.</text>
</comment>
<keyword evidence="3 4" id="KW-0378">Hydrolase</keyword>
<dbReference type="InterPro" id="IPR020084">
    <property type="entry name" value="NUDIX_hydrolase_CS"/>
</dbReference>
<dbReference type="PANTHER" id="PTHR43046">
    <property type="entry name" value="GDP-MANNOSE MANNOSYL HYDROLASE"/>
    <property type="match status" value="1"/>
</dbReference>
<dbReference type="RefSeq" id="WP_189964605.1">
    <property type="nucleotide sequence ID" value="NZ_BMUA01000011.1"/>
</dbReference>
<protein>
    <submittedName>
        <fullName evidence="6">DNA mismatch repair protein MutT</fullName>
    </submittedName>
</protein>
<dbReference type="PROSITE" id="PS00893">
    <property type="entry name" value="NUDIX_BOX"/>
    <property type="match status" value="1"/>
</dbReference>
<proteinExistence type="inferred from homology"/>
<evidence type="ECO:0000256" key="2">
    <source>
        <dbReference type="ARBA" id="ARBA00005582"/>
    </source>
</evidence>
<dbReference type="SUPFAM" id="SSF55811">
    <property type="entry name" value="Nudix"/>
    <property type="match status" value="1"/>
</dbReference>
<gene>
    <name evidence="6" type="ORF">Sviol_64770</name>
</gene>
<dbReference type="PROSITE" id="PS51462">
    <property type="entry name" value="NUDIX"/>
    <property type="match status" value="1"/>
</dbReference>
<dbReference type="PANTHER" id="PTHR43046:SF14">
    <property type="entry name" value="MUTT_NUDIX FAMILY PROTEIN"/>
    <property type="match status" value="1"/>
</dbReference>
<comment type="similarity">
    <text evidence="2 4">Belongs to the Nudix hydrolase family.</text>
</comment>
<dbReference type="EMBL" id="BNDY01000017">
    <property type="protein sequence ID" value="GHI42069.1"/>
    <property type="molecule type" value="Genomic_DNA"/>
</dbReference>
<dbReference type="CDD" id="cd04690">
    <property type="entry name" value="NUDIX_Hydrolase"/>
    <property type="match status" value="1"/>
</dbReference>
<dbReference type="InterPro" id="IPR015797">
    <property type="entry name" value="NUDIX_hydrolase-like_dom_sf"/>
</dbReference>
<dbReference type="Pfam" id="PF00293">
    <property type="entry name" value="NUDIX"/>
    <property type="match status" value="1"/>
</dbReference>
<accession>A0ABQ3QXR9</accession>
<dbReference type="Gene3D" id="3.90.79.10">
    <property type="entry name" value="Nucleoside Triphosphate Pyrophosphohydrolase"/>
    <property type="match status" value="1"/>
</dbReference>
<organism evidence="6 7">
    <name type="scientific">Streptomyces violascens</name>
    <dbReference type="NCBI Taxonomy" id="67381"/>
    <lineage>
        <taxon>Bacteria</taxon>
        <taxon>Bacillati</taxon>
        <taxon>Actinomycetota</taxon>
        <taxon>Actinomycetes</taxon>
        <taxon>Kitasatosporales</taxon>
        <taxon>Streptomycetaceae</taxon>
        <taxon>Streptomyces</taxon>
    </lineage>
</organism>
<evidence type="ECO:0000259" key="5">
    <source>
        <dbReference type="PROSITE" id="PS51462"/>
    </source>
</evidence>
<reference evidence="6" key="1">
    <citation type="submission" date="2024-05" db="EMBL/GenBank/DDBJ databases">
        <title>Whole genome shotgun sequence of Streptomyces violascens NBRC 12920.</title>
        <authorList>
            <person name="Komaki H."/>
            <person name="Tamura T."/>
        </authorList>
    </citation>
    <scope>NUCLEOTIDE SEQUENCE</scope>
    <source>
        <strain evidence="6">NBRC 12920</strain>
    </source>
</reference>
<keyword evidence="7" id="KW-1185">Reference proteome</keyword>
<name>A0ABQ3QXR9_9ACTN</name>
<sequence>MNATRTLQSVGWICIRDGRLLVVRSVGRDAFYLPGGKIEPGESHQQALVREVREELTIELAPQGLAPAMLVSATAHGLDNTQLHMHCYTSPGNGEPKPAREIQELAWVDSHDTSRCAPAVVTVLRNLHAQGQCR</sequence>
<dbReference type="InterPro" id="IPR020476">
    <property type="entry name" value="Nudix_hydrolase"/>
</dbReference>
<evidence type="ECO:0000256" key="4">
    <source>
        <dbReference type="RuleBase" id="RU003476"/>
    </source>
</evidence>
<dbReference type="Proteomes" id="UP001050808">
    <property type="component" value="Unassembled WGS sequence"/>
</dbReference>
<evidence type="ECO:0000313" key="7">
    <source>
        <dbReference type="Proteomes" id="UP001050808"/>
    </source>
</evidence>